<protein>
    <submittedName>
        <fullName evidence="11">Retrotransposon protein, putative, unclassified</fullName>
    </submittedName>
</protein>
<evidence type="ECO:0000256" key="7">
    <source>
        <dbReference type="SAM" id="MobiDB-lite"/>
    </source>
</evidence>
<dbReference type="OrthoDB" id="1928766at2759"/>
<keyword evidence="3" id="KW-0540">Nuclease</keyword>
<gene>
    <name evidence="11" type="ORF">E6C27_scaffold773G00240</name>
</gene>
<evidence type="ECO:0000313" key="11">
    <source>
        <dbReference type="EMBL" id="KAA0052828.1"/>
    </source>
</evidence>
<evidence type="ECO:0000256" key="4">
    <source>
        <dbReference type="ARBA" id="ARBA00022759"/>
    </source>
</evidence>
<dbReference type="EMBL" id="SSTE01010075">
    <property type="protein sequence ID" value="KAA0052828.1"/>
    <property type="molecule type" value="Genomic_DNA"/>
</dbReference>
<dbReference type="SUPFAM" id="SSF53098">
    <property type="entry name" value="Ribonuclease H-like"/>
    <property type="match status" value="1"/>
</dbReference>
<comment type="caution">
    <text evidence="11">The sequence shown here is derived from an EMBL/GenBank/DDBJ whole genome shotgun (WGS) entry which is preliminary data.</text>
</comment>
<evidence type="ECO:0000259" key="10">
    <source>
        <dbReference type="Pfam" id="PF17921"/>
    </source>
</evidence>
<reference evidence="11 12" key="1">
    <citation type="submission" date="2019-08" db="EMBL/GenBank/DDBJ databases">
        <title>Draft genome sequences of two oriental melons (Cucumis melo L. var makuwa).</title>
        <authorList>
            <person name="Kwon S.-Y."/>
        </authorList>
    </citation>
    <scope>NUCLEOTIDE SEQUENCE [LARGE SCALE GENOMIC DNA]</scope>
    <source>
        <strain evidence="12">cv. SW 3</strain>
        <tissue evidence="11">Leaf</tissue>
    </source>
</reference>
<dbReference type="Proteomes" id="UP000321393">
    <property type="component" value="Unassembled WGS sequence"/>
</dbReference>
<keyword evidence="4" id="KW-0255">Endonuclease</keyword>
<dbReference type="InterPro" id="IPR012337">
    <property type="entry name" value="RNaseH-like_sf"/>
</dbReference>
<dbReference type="PANTHER" id="PTHR48475">
    <property type="entry name" value="RIBONUCLEASE H"/>
    <property type="match status" value="1"/>
</dbReference>
<feature type="domain" description="RNase H type-1" evidence="8">
    <location>
        <begin position="406"/>
        <end position="484"/>
    </location>
</feature>
<feature type="domain" description="Integrase zinc-binding" evidence="10">
    <location>
        <begin position="495"/>
        <end position="543"/>
    </location>
</feature>
<keyword evidence="2" id="KW-0548">Nucleotidyltransferase</keyword>
<proteinExistence type="predicted"/>
<dbReference type="InterPro" id="IPR041588">
    <property type="entry name" value="Integrase_H2C2"/>
</dbReference>
<dbReference type="InterPro" id="IPR002156">
    <property type="entry name" value="RNaseH_domain"/>
</dbReference>
<dbReference type="AlphaFoldDB" id="A0A5A7UC73"/>
<feature type="domain" description="Reverse transcriptase RNase H-like" evidence="9">
    <location>
        <begin position="281"/>
        <end position="363"/>
    </location>
</feature>
<evidence type="ECO:0000259" key="9">
    <source>
        <dbReference type="Pfam" id="PF17917"/>
    </source>
</evidence>
<dbReference type="GO" id="GO:0003676">
    <property type="term" value="F:nucleic acid binding"/>
    <property type="evidence" value="ECO:0007669"/>
    <property type="project" value="InterPro"/>
</dbReference>
<feature type="region of interest" description="Disordered" evidence="7">
    <location>
        <begin position="1"/>
        <end position="30"/>
    </location>
</feature>
<accession>A0A5A7UC73</accession>
<dbReference type="InterPro" id="IPR036397">
    <property type="entry name" value="RNaseH_sf"/>
</dbReference>
<organism evidence="11 12">
    <name type="scientific">Cucumis melo var. makuwa</name>
    <name type="common">Oriental melon</name>
    <dbReference type="NCBI Taxonomy" id="1194695"/>
    <lineage>
        <taxon>Eukaryota</taxon>
        <taxon>Viridiplantae</taxon>
        <taxon>Streptophyta</taxon>
        <taxon>Embryophyta</taxon>
        <taxon>Tracheophyta</taxon>
        <taxon>Spermatophyta</taxon>
        <taxon>Magnoliopsida</taxon>
        <taxon>eudicotyledons</taxon>
        <taxon>Gunneridae</taxon>
        <taxon>Pentapetalae</taxon>
        <taxon>rosids</taxon>
        <taxon>fabids</taxon>
        <taxon>Cucurbitales</taxon>
        <taxon>Cucurbitaceae</taxon>
        <taxon>Benincaseae</taxon>
        <taxon>Cucumis</taxon>
    </lineage>
</organism>
<dbReference type="CDD" id="cd09279">
    <property type="entry name" value="RNase_HI_like"/>
    <property type="match status" value="1"/>
</dbReference>
<dbReference type="InterPro" id="IPR043128">
    <property type="entry name" value="Rev_trsase/Diguanyl_cyclase"/>
</dbReference>
<dbReference type="Gene3D" id="3.10.10.10">
    <property type="entry name" value="HIV Type 1 Reverse Transcriptase, subunit A, domain 1"/>
    <property type="match status" value="1"/>
</dbReference>
<dbReference type="Gene3D" id="3.30.420.10">
    <property type="entry name" value="Ribonuclease H-like superfamily/Ribonuclease H"/>
    <property type="match status" value="1"/>
</dbReference>
<dbReference type="PANTHER" id="PTHR48475:SF1">
    <property type="entry name" value="RNASE H TYPE-1 DOMAIN-CONTAINING PROTEIN"/>
    <property type="match status" value="1"/>
</dbReference>
<evidence type="ECO:0000256" key="1">
    <source>
        <dbReference type="ARBA" id="ARBA00022679"/>
    </source>
</evidence>
<evidence type="ECO:0000256" key="2">
    <source>
        <dbReference type="ARBA" id="ARBA00022695"/>
    </source>
</evidence>
<evidence type="ECO:0000256" key="3">
    <source>
        <dbReference type="ARBA" id="ARBA00022722"/>
    </source>
</evidence>
<keyword evidence="1" id="KW-0808">Transferase</keyword>
<keyword evidence="5" id="KW-0378">Hydrolase</keyword>
<dbReference type="Pfam" id="PF17921">
    <property type="entry name" value="Integrase_H2C2"/>
    <property type="match status" value="1"/>
</dbReference>
<dbReference type="Pfam" id="PF13456">
    <property type="entry name" value="RVT_3"/>
    <property type="match status" value="1"/>
</dbReference>
<sequence length="567" mass="65611">MSRFLEGEKTCCYTNPEKKDSEQEEGETSCHHITTLEELEIEIPEEDVEDAPQSLENDGQSTVDKLKEVNLGTIEEPRSIFISASLSSEEEGKYMSFLTKYKDTFAWSYKEMLGLDPKVAVHHPAIKPRYQPIKQVQRRFRPELISQIEIEVKSIEAGFICEVKYPTWIANIVPVRKKNGQLCVYVDFRDLNNACPKDDFPLPITKIMVNVTTGHELRMSPLKYAFGVTSGKFLGFIVRFISNLAGRCQPFQKLMRKGEDFGWDETCQNAFDSIKKYLLNLLDKKGKERALYYLSITLVGPEVKYSPIEKMCLALFFAIDKLRHYMQEFTVHLVAKADPIKYVMSRPIIFGCLAKWAILLQQYDIDYIPQKAIKGQVLADFLEDHPIPSDWKLCEDLPDDEAFFTEALIIGLQMALEIGVSFIEINDDSKLIINQLSLQYDMKHEDLKPYFAYTRQLMERFDSVMLEHVPRTENKRVDALANLATILKMPEESIKVLREAHAGICRAHQSRPKLQFQLRRMGYYWPQMVQDSMDYAKKCEARQYHANFIHQPPEPLHPIVASWPFEA</sequence>
<evidence type="ECO:0000256" key="5">
    <source>
        <dbReference type="ARBA" id="ARBA00022801"/>
    </source>
</evidence>
<evidence type="ECO:0000256" key="6">
    <source>
        <dbReference type="ARBA" id="ARBA00022918"/>
    </source>
</evidence>
<dbReference type="InterPro" id="IPR041373">
    <property type="entry name" value="RT_RNaseH"/>
</dbReference>
<name>A0A5A7UC73_CUCMM</name>
<dbReference type="InterPro" id="IPR043502">
    <property type="entry name" value="DNA/RNA_pol_sf"/>
</dbReference>
<dbReference type="GO" id="GO:0003964">
    <property type="term" value="F:RNA-directed DNA polymerase activity"/>
    <property type="evidence" value="ECO:0007669"/>
    <property type="project" value="UniProtKB-KW"/>
</dbReference>
<dbReference type="GO" id="GO:0004523">
    <property type="term" value="F:RNA-DNA hybrid ribonuclease activity"/>
    <property type="evidence" value="ECO:0007669"/>
    <property type="project" value="InterPro"/>
</dbReference>
<keyword evidence="6" id="KW-0695">RNA-directed DNA polymerase</keyword>
<dbReference type="Gene3D" id="3.30.70.270">
    <property type="match status" value="1"/>
</dbReference>
<dbReference type="Pfam" id="PF17917">
    <property type="entry name" value="RT_RNaseH"/>
    <property type="match status" value="1"/>
</dbReference>
<evidence type="ECO:0000313" key="12">
    <source>
        <dbReference type="Proteomes" id="UP000321393"/>
    </source>
</evidence>
<evidence type="ECO:0000259" key="8">
    <source>
        <dbReference type="Pfam" id="PF13456"/>
    </source>
</evidence>
<dbReference type="SUPFAM" id="SSF56672">
    <property type="entry name" value="DNA/RNA polymerases"/>
    <property type="match status" value="1"/>
</dbReference>